<evidence type="ECO:0000256" key="7">
    <source>
        <dbReference type="ARBA" id="ARBA00023294"/>
    </source>
</evidence>
<dbReference type="PANTHER" id="PTHR33541:SF12">
    <property type="entry name" value="PROTEIN BIG GRAIN 1-LIKE A"/>
    <property type="match status" value="1"/>
</dbReference>
<name>A0A9Q0NQN6_SALVM</name>
<keyword evidence="5" id="KW-1003">Cell membrane</keyword>
<protein>
    <submittedName>
        <fullName evidence="9">PROTEIN BIG GRAIN 1-LIKE A-RELATED</fullName>
    </submittedName>
</protein>
<comment type="subcellular location">
    <subcellularLocation>
        <location evidence="2">Cell membrane</location>
    </subcellularLocation>
</comment>
<sequence>MITQQRRQNLTEFERKSQLDHDLDQDAIFSSSTSTSSDSSSGGLSSSDTESMYGGIPRASSFNPPGPKPVRSSASVRSGKTERTLFYEQREVHMFDDYHYNSASEQTPTFEENLIKSKSRAFKIYSNLKKMKQPISPGSKLASFLNSLFTTGNTKKSKNSPSIGNFDEESKLQSGQASTCSSASSFSRSCLSKNSPSTREKLRNGVKRSVRFYPVSVIVDEDCRPVGHKSLKHEEEESSLMSVSLPKEWKIGKSPSRKTDDELNYHAVEKSRRIEEVAREFLKDYHQNQNKKDVFKIDVGGKYTDHFEDEDDDAASCSSSDLFELDHLALIGKDCRYSEELPVYETTHPVTNRAIANGLIV</sequence>
<feature type="compositionally biased region" description="Low complexity" evidence="8">
    <location>
        <begin position="180"/>
        <end position="192"/>
    </location>
</feature>
<dbReference type="Proteomes" id="UP001151529">
    <property type="component" value="Chromosome 18"/>
</dbReference>
<evidence type="ECO:0000256" key="1">
    <source>
        <dbReference type="ARBA" id="ARBA00002281"/>
    </source>
</evidence>
<evidence type="ECO:0000256" key="6">
    <source>
        <dbReference type="ARBA" id="ARBA00023136"/>
    </source>
</evidence>
<dbReference type="EMBL" id="JAPFFL010000017">
    <property type="protein sequence ID" value="KAJ6674184.1"/>
    <property type="molecule type" value="Genomic_DNA"/>
</dbReference>
<dbReference type="GO" id="GO:0009734">
    <property type="term" value="P:auxin-activated signaling pathway"/>
    <property type="evidence" value="ECO:0007669"/>
    <property type="project" value="UniProtKB-KW"/>
</dbReference>
<comment type="caution">
    <text evidence="9">The sequence shown here is derived from an EMBL/GenBank/DDBJ whole genome shotgun (WGS) entry which is preliminary data.</text>
</comment>
<feature type="region of interest" description="Disordered" evidence="8">
    <location>
        <begin position="1"/>
        <end position="82"/>
    </location>
</feature>
<gene>
    <name evidence="9" type="ORF">OIU85_013115</name>
</gene>
<accession>A0A9Q0NQN6</accession>
<dbReference type="AlphaFoldDB" id="A0A9Q0NQN6"/>
<keyword evidence="10" id="KW-1185">Reference proteome</keyword>
<keyword evidence="4" id="KW-0813">Transport</keyword>
<organism evidence="9 10">
    <name type="scientific">Salix viminalis</name>
    <name type="common">Common osier</name>
    <name type="synonym">Basket willow</name>
    <dbReference type="NCBI Taxonomy" id="40686"/>
    <lineage>
        <taxon>Eukaryota</taxon>
        <taxon>Viridiplantae</taxon>
        <taxon>Streptophyta</taxon>
        <taxon>Embryophyta</taxon>
        <taxon>Tracheophyta</taxon>
        <taxon>Spermatophyta</taxon>
        <taxon>Magnoliopsida</taxon>
        <taxon>eudicotyledons</taxon>
        <taxon>Gunneridae</taxon>
        <taxon>Pentapetalae</taxon>
        <taxon>rosids</taxon>
        <taxon>fabids</taxon>
        <taxon>Malpighiales</taxon>
        <taxon>Salicaceae</taxon>
        <taxon>Saliceae</taxon>
        <taxon>Salix</taxon>
    </lineage>
</organism>
<evidence type="ECO:0000256" key="3">
    <source>
        <dbReference type="ARBA" id="ARBA00010067"/>
    </source>
</evidence>
<comment type="function">
    <text evidence="1">Involved in auxin transport. Regulator of the auxin signaling pathway.</text>
</comment>
<feature type="compositionally biased region" description="Basic and acidic residues" evidence="8">
    <location>
        <begin position="12"/>
        <end position="24"/>
    </location>
</feature>
<keyword evidence="7" id="KW-0927">Auxin signaling pathway</keyword>
<evidence type="ECO:0000256" key="4">
    <source>
        <dbReference type="ARBA" id="ARBA00022448"/>
    </source>
</evidence>
<feature type="compositionally biased region" description="Low complexity" evidence="8">
    <location>
        <begin position="30"/>
        <end position="51"/>
    </location>
</feature>
<feature type="compositionally biased region" description="Polar residues" evidence="8">
    <location>
        <begin position="1"/>
        <end position="11"/>
    </location>
</feature>
<evidence type="ECO:0000256" key="2">
    <source>
        <dbReference type="ARBA" id="ARBA00004236"/>
    </source>
</evidence>
<keyword evidence="6" id="KW-0472">Membrane</keyword>
<comment type="similarity">
    <text evidence="3">Belongs to the BIG GRAIN 1 (BG1) plant protein family.</text>
</comment>
<feature type="region of interest" description="Disordered" evidence="8">
    <location>
        <begin position="180"/>
        <end position="202"/>
    </location>
</feature>
<evidence type="ECO:0000256" key="8">
    <source>
        <dbReference type="SAM" id="MobiDB-lite"/>
    </source>
</evidence>
<reference evidence="9 10" key="1">
    <citation type="journal article" date="2023" name="Int. J. Mol. Sci.">
        <title>De Novo Assembly and Annotation of 11 Diverse Shrub Willow (Salix) Genomes Reveals Novel Gene Organization in Sex-Linked Regions.</title>
        <authorList>
            <person name="Hyden B."/>
            <person name="Feng K."/>
            <person name="Yates T.B."/>
            <person name="Jawdy S."/>
            <person name="Cereghino C."/>
            <person name="Smart L.B."/>
            <person name="Muchero W."/>
        </authorList>
    </citation>
    <scope>NUCLEOTIDE SEQUENCE [LARGE SCALE GENOMIC DNA]</scope>
    <source>
        <tissue evidence="9">Shoot tip</tissue>
    </source>
</reference>
<proteinExistence type="inferred from homology"/>
<dbReference type="InterPro" id="IPR039621">
    <property type="entry name" value="BG1-like"/>
</dbReference>
<evidence type="ECO:0000313" key="9">
    <source>
        <dbReference type="EMBL" id="KAJ6674184.1"/>
    </source>
</evidence>
<dbReference type="PANTHER" id="PTHR33541">
    <property type="entry name" value="PROTEIN BIG GRAIN 1-LIKE A-RELATED"/>
    <property type="match status" value="1"/>
</dbReference>
<evidence type="ECO:0000313" key="10">
    <source>
        <dbReference type="Proteomes" id="UP001151529"/>
    </source>
</evidence>
<evidence type="ECO:0000256" key="5">
    <source>
        <dbReference type="ARBA" id="ARBA00022475"/>
    </source>
</evidence>
<dbReference type="OrthoDB" id="680041at2759"/>
<dbReference type="GO" id="GO:0005886">
    <property type="term" value="C:plasma membrane"/>
    <property type="evidence" value="ECO:0007669"/>
    <property type="project" value="UniProtKB-SubCell"/>
</dbReference>